<gene>
    <name evidence="1" type="ORF">MGN01_14810</name>
</gene>
<name>A0A512JI64_9HYPH</name>
<dbReference type="Proteomes" id="UP000321750">
    <property type="component" value="Unassembled WGS sequence"/>
</dbReference>
<organism evidence="1 2">
    <name type="scientific">Methylobacterium gnaphalii</name>
    <dbReference type="NCBI Taxonomy" id="1010610"/>
    <lineage>
        <taxon>Bacteria</taxon>
        <taxon>Pseudomonadati</taxon>
        <taxon>Pseudomonadota</taxon>
        <taxon>Alphaproteobacteria</taxon>
        <taxon>Hyphomicrobiales</taxon>
        <taxon>Methylobacteriaceae</taxon>
        <taxon>Methylobacterium</taxon>
    </lineage>
</organism>
<reference evidence="1 2" key="1">
    <citation type="submission" date="2019-07" db="EMBL/GenBank/DDBJ databases">
        <title>Whole genome shotgun sequence of Methylobacterium gnaphalii NBRC 107716.</title>
        <authorList>
            <person name="Hosoyama A."/>
            <person name="Uohara A."/>
            <person name="Ohji S."/>
            <person name="Ichikawa N."/>
        </authorList>
    </citation>
    <scope>NUCLEOTIDE SEQUENCE [LARGE SCALE GENOMIC DNA]</scope>
    <source>
        <strain evidence="1 2">NBRC 107716</strain>
    </source>
</reference>
<accession>A0A512JI64</accession>
<dbReference type="AlphaFoldDB" id="A0A512JI64"/>
<comment type="caution">
    <text evidence="1">The sequence shown here is derived from an EMBL/GenBank/DDBJ whole genome shotgun (WGS) entry which is preliminary data.</text>
</comment>
<dbReference type="EMBL" id="BJZV01000006">
    <property type="protein sequence ID" value="GEP09636.1"/>
    <property type="molecule type" value="Genomic_DNA"/>
</dbReference>
<evidence type="ECO:0000313" key="2">
    <source>
        <dbReference type="Proteomes" id="UP000321750"/>
    </source>
</evidence>
<keyword evidence="2" id="KW-1185">Reference proteome</keyword>
<sequence>MTLMDVSSPTDPPGRDAEAGFLFWLLPLAGTAHRFPEPFGRAGFRGAILIHVMDGRDGREQNSWVAVRRHGPRWSGFPISAYDGPRSMPAGVTPDPESQPFDLGPLAIMLAGFFV</sequence>
<proteinExistence type="predicted"/>
<evidence type="ECO:0000313" key="1">
    <source>
        <dbReference type="EMBL" id="GEP09636.1"/>
    </source>
</evidence>
<protein>
    <submittedName>
        <fullName evidence="1">Uncharacterized protein</fullName>
    </submittedName>
</protein>